<dbReference type="Proteomes" id="UP000038009">
    <property type="component" value="Unassembled WGS sequence"/>
</dbReference>
<protein>
    <recommendedName>
        <fullName evidence="4">N-acetyltransferase domain-containing protein</fullName>
    </recommendedName>
</protein>
<accession>A0A0N0P4Y0</accession>
<sequence>MCDPALLAATESEPLSLEEEYENQHSWLQSTDKLTFILLVPVGAVQLHEKEVVSLKGAVTPIADAFDQAKLHSGWSSVDKPATDSASATSSSTTFPWSYPGSIVRPSDYTCAAADERANAFLQVPLASPLLKRFAPFRGRSLFDSVGTTSTRCLDSAEHDAAEVARICAQSYVMVGDCNLFLLAEDEGEEEAGGATDWLNATDGGKKASNALSTNSTACPSHTFEVEVMVADARFRRRGLAETAVRMIMQYAVAVCGATRFVAKILDSNAGSIALFTERLKFELFKEVKVFHELHYQRTFKTAEEIQSWREECEERSRASLRRSSQNVSCPTFWCGSLMDTVASFLRIYAQPPEDFDLA</sequence>
<keyword evidence="6" id="KW-1185">Reference proteome</keyword>
<evidence type="ECO:0000256" key="2">
    <source>
        <dbReference type="ARBA" id="ARBA00022679"/>
    </source>
</evidence>
<dbReference type="InterPro" id="IPR000182">
    <property type="entry name" value="GNAT_dom"/>
</dbReference>
<dbReference type="OMA" id="WLQSTDK"/>
<evidence type="ECO:0000313" key="5">
    <source>
        <dbReference type="EMBL" id="KPI85819.1"/>
    </source>
</evidence>
<dbReference type="OrthoDB" id="5043642at2759"/>
<evidence type="ECO:0000313" key="6">
    <source>
        <dbReference type="Proteomes" id="UP000038009"/>
    </source>
</evidence>
<evidence type="ECO:0000256" key="3">
    <source>
        <dbReference type="ARBA" id="ARBA00023315"/>
    </source>
</evidence>
<comment type="caution">
    <text evidence="5">The sequence shown here is derived from an EMBL/GenBank/DDBJ whole genome shotgun (WGS) entry which is preliminary data.</text>
</comment>
<dbReference type="Gene3D" id="3.40.630.30">
    <property type="match status" value="1"/>
</dbReference>
<dbReference type="PANTHER" id="PTHR13256">
    <property type="entry name" value="N-ACETYLTRANSFERASE 9"/>
    <property type="match status" value="1"/>
</dbReference>
<dbReference type="InterPro" id="IPR039135">
    <property type="entry name" value="NAT9-like"/>
</dbReference>
<gene>
    <name evidence="5" type="ORF">ABL78_5123</name>
</gene>
<dbReference type="AlphaFoldDB" id="A0A0N0P4Y0"/>
<reference evidence="5 6" key="1">
    <citation type="journal article" date="2015" name="PLoS Pathog.">
        <title>Leptomonas seymouri: Adaptations to the Dixenous Life Cycle Analyzed by Genome Sequencing, Transcriptome Profiling and Co-infection with Leishmania donovani.</title>
        <authorList>
            <person name="Kraeva N."/>
            <person name="Butenko A."/>
            <person name="Hlavacova J."/>
            <person name="Kostygov A."/>
            <person name="Myskova J."/>
            <person name="Grybchuk D."/>
            <person name="Lestinova T."/>
            <person name="Votypka J."/>
            <person name="Volf P."/>
            <person name="Opperdoes F."/>
            <person name="Flegontov P."/>
            <person name="Lukes J."/>
            <person name="Yurchenko V."/>
        </authorList>
    </citation>
    <scope>NUCLEOTIDE SEQUENCE [LARGE SCALE GENOMIC DNA]</scope>
    <source>
        <strain evidence="5 6">ATCC 30220</strain>
    </source>
</reference>
<dbReference type="SUPFAM" id="SSF55729">
    <property type="entry name" value="Acyl-CoA N-acyltransferases (Nat)"/>
    <property type="match status" value="1"/>
</dbReference>
<dbReference type="EMBL" id="LJSK01000164">
    <property type="protein sequence ID" value="KPI85819.1"/>
    <property type="molecule type" value="Genomic_DNA"/>
</dbReference>
<evidence type="ECO:0000256" key="1">
    <source>
        <dbReference type="ARBA" id="ARBA00009342"/>
    </source>
</evidence>
<dbReference type="GO" id="GO:0008080">
    <property type="term" value="F:N-acetyltransferase activity"/>
    <property type="evidence" value="ECO:0007669"/>
    <property type="project" value="InterPro"/>
</dbReference>
<organism evidence="5 6">
    <name type="scientific">Leptomonas seymouri</name>
    <dbReference type="NCBI Taxonomy" id="5684"/>
    <lineage>
        <taxon>Eukaryota</taxon>
        <taxon>Discoba</taxon>
        <taxon>Euglenozoa</taxon>
        <taxon>Kinetoplastea</taxon>
        <taxon>Metakinetoplastina</taxon>
        <taxon>Trypanosomatida</taxon>
        <taxon>Trypanosomatidae</taxon>
        <taxon>Leishmaniinae</taxon>
        <taxon>Leptomonas</taxon>
    </lineage>
</organism>
<dbReference type="Pfam" id="PF00583">
    <property type="entry name" value="Acetyltransf_1"/>
    <property type="match status" value="1"/>
</dbReference>
<name>A0A0N0P4Y0_LEPSE</name>
<proteinExistence type="inferred from homology"/>
<comment type="similarity">
    <text evidence="1">Belongs to the acetyltransferase family. GNAT subfamily.</text>
</comment>
<feature type="domain" description="N-acetyltransferase" evidence="4">
    <location>
        <begin position="217"/>
        <end position="282"/>
    </location>
</feature>
<dbReference type="PANTHER" id="PTHR13256:SF16">
    <property type="entry name" value="ALPHA_BETA-TUBULIN-N-ACETYLTRANSFERASE 9"/>
    <property type="match status" value="1"/>
</dbReference>
<evidence type="ECO:0000259" key="4">
    <source>
        <dbReference type="Pfam" id="PF00583"/>
    </source>
</evidence>
<dbReference type="VEuPathDB" id="TriTrypDB:Lsey_0164_0100"/>
<dbReference type="InterPro" id="IPR016181">
    <property type="entry name" value="Acyl_CoA_acyltransferase"/>
</dbReference>
<keyword evidence="3" id="KW-0012">Acyltransferase</keyword>
<keyword evidence="2" id="KW-0808">Transferase</keyword>